<evidence type="ECO:0000256" key="8">
    <source>
        <dbReference type="ARBA" id="ARBA00023136"/>
    </source>
</evidence>
<evidence type="ECO:0000256" key="4">
    <source>
        <dbReference type="ARBA" id="ARBA00022475"/>
    </source>
</evidence>
<evidence type="ECO:0000256" key="9">
    <source>
        <dbReference type="SAM" id="Phobius"/>
    </source>
</evidence>
<dbReference type="GO" id="GO:0005886">
    <property type="term" value="C:plasma membrane"/>
    <property type="evidence" value="ECO:0007669"/>
    <property type="project" value="UniProtKB-SubCell"/>
</dbReference>
<feature type="transmembrane region" description="Helical" evidence="9">
    <location>
        <begin position="305"/>
        <end position="329"/>
    </location>
</feature>
<evidence type="ECO:0000313" key="12">
    <source>
        <dbReference type="EMBL" id="QXL90066.1"/>
    </source>
</evidence>
<evidence type="ECO:0000256" key="6">
    <source>
        <dbReference type="ARBA" id="ARBA00022989"/>
    </source>
</evidence>
<feature type="transmembrane region" description="Helical" evidence="9">
    <location>
        <begin position="371"/>
        <end position="394"/>
    </location>
</feature>
<organism evidence="12">
    <name type="scientific">Gymnodinialimonas phycosphaerae</name>
    <dbReference type="NCBI Taxonomy" id="2841589"/>
    <lineage>
        <taxon>Bacteria</taxon>
        <taxon>Pseudomonadati</taxon>
        <taxon>Pseudomonadota</taxon>
        <taxon>Alphaproteobacteria</taxon>
        <taxon>Rhodobacterales</taxon>
        <taxon>Paracoccaceae</taxon>
        <taxon>Gymnodinialimonas</taxon>
    </lineage>
</organism>
<dbReference type="AlphaFoldDB" id="A0A975YI34"/>
<evidence type="ECO:0000313" key="13">
    <source>
        <dbReference type="Proteomes" id="UP000693972"/>
    </source>
</evidence>
<comment type="subcellular location">
    <subcellularLocation>
        <location evidence="1">Cell membrane</location>
        <topology evidence="1">Multi-pass membrane protein</topology>
    </subcellularLocation>
</comment>
<dbReference type="PANTHER" id="PTHR32507:SF8">
    <property type="entry name" value="CNH1P"/>
    <property type="match status" value="1"/>
</dbReference>
<feature type="transmembrane region" description="Helical" evidence="9">
    <location>
        <begin position="32"/>
        <end position="54"/>
    </location>
</feature>
<keyword evidence="4" id="KW-1003">Cell membrane</keyword>
<keyword evidence="13" id="KW-1185">Reference proteome</keyword>
<dbReference type="EMBL" id="CP078073">
    <property type="protein sequence ID" value="QXL90066.1"/>
    <property type="molecule type" value="Genomic_DNA"/>
</dbReference>
<dbReference type="GO" id="GO:0015297">
    <property type="term" value="F:antiporter activity"/>
    <property type="evidence" value="ECO:0007669"/>
    <property type="project" value="UniProtKB-KW"/>
</dbReference>
<evidence type="ECO:0000256" key="5">
    <source>
        <dbReference type="ARBA" id="ARBA00022692"/>
    </source>
</evidence>
<dbReference type="Gene3D" id="1.20.1530.20">
    <property type="match status" value="1"/>
</dbReference>
<feature type="domain" description="Cation/H+ exchanger transmembrane" evidence="10">
    <location>
        <begin position="25"/>
        <end position="395"/>
    </location>
</feature>
<feature type="transmembrane region" description="Helical" evidence="9">
    <location>
        <begin position="124"/>
        <end position="146"/>
    </location>
</feature>
<evidence type="ECO:0000313" key="11">
    <source>
        <dbReference type="EMBL" id="MBY4893941.1"/>
    </source>
</evidence>
<dbReference type="GO" id="GO:1902600">
    <property type="term" value="P:proton transmembrane transport"/>
    <property type="evidence" value="ECO:0007669"/>
    <property type="project" value="InterPro"/>
</dbReference>
<evidence type="ECO:0000259" key="10">
    <source>
        <dbReference type="Pfam" id="PF00999"/>
    </source>
</evidence>
<keyword evidence="2" id="KW-0813">Transport</keyword>
<feature type="transmembrane region" description="Helical" evidence="9">
    <location>
        <begin position="280"/>
        <end position="299"/>
    </location>
</feature>
<dbReference type="EMBL" id="JAIMBW010000001">
    <property type="protein sequence ID" value="MBY4893941.1"/>
    <property type="molecule type" value="Genomic_DNA"/>
</dbReference>
<sequence>MDHAPSSLESVILGVLLCAMAYSLLSKAISRTILTLPLLFVAIGYLFAPATQVFGTPVELRGSVRLLAEVTLVLVLFADASHVRFAQLKTSFTIPLRMLILGMPATIALGTLVVFVIFPEGGLALAFLTAALLTPTDAALGQSVVSSPDVPEILSQSINVESGLNDGLALPFVLLGAVLASSAMQSTDGLALQAATQLVLGPLVGIAVGWGAARALDVAQRRDWIVESAEGIVFLCTALICFLAAELINGNGFIAAFVAGAVFGNTYRHDIHFISEFMEGAGQLLTMAAFLMFGALMLPDGLSHFTWSTCLIALSFLTLVRVLPIFLSLTGTGLAVREKLFLGWFGPRGLASILFTLIMMDEFELPAEGELLACVSLTVALSVLLHGISATPLAKRIARRTKP</sequence>
<feature type="transmembrane region" description="Helical" evidence="9">
    <location>
        <begin position="224"/>
        <end position="245"/>
    </location>
</feature>
<evidence type="ECO:0000256" key="3">
    <source>
        <dbReference type="ARBA" id="ARBA00022449"/>
    </source>
</evidence>
<evidence type="ECO:0000256" key="1">
    <source>
        <dbReference type="ARBA" id="ARBA00004651"/>
    </source>
</evidence>
<proteinExistence type="predicted"/>
<dbReference type="InterPro" id="IPR038770">
    <property type="entry name" value="Na+/solute_symporter_sf"/>
</dbReference>
<dbReference type="Pfam" id="PF00999">
    <property type="entry name" value="Na_H_Exchanger"/>
    <property type="match status" value="1"/>
</dbReference>
<keyword evidence="7" id="KW-0406">Ion transport</keyword>
<protein>
    <submittedName>
        <fullName evidence="12">Cation:proton antiporter</fullName>
    </submittedName>
</protein>
<feature type="transmembrane region" description="Helical" evidence="9">
    <location>
        <begin position="341"/>
        <end position="359"/>
    </location>
</feature>
<keyword evidence="6 9" id="KW-1133">Transmembrane helix</keyword>
<dbReference type="InterPro" id="IPR006153">
    <property type="entry name" value="Cation/H_exchanger_TM"/>
</dbReference>
<accession>A0A975YI34</accession>
<feature type="transmembrane region" description="Helical" evidence="9">
    <location>
        <begin position="167"/>
        <end position="184"/>
    </location>
</feature>
<feature type="transmembrane region" description="Helical" evidence="9">
    <location>
        <begin position="98"/>
        <end position="118"/>
    </location>
</feature>
<feature type="transmembrane region" description="Helical" evidence="9">
    <location>
        <begin position="6"/>
        <end position="25"/>
    </location>
</feature>
<reference evidence="12 13" key="1">
    <citation type="submission" date="2021-07" db="EMBL/GenBank/DDBJ databases">
        <title>Karlodiniumbacter phycospheric gen. nov., sp. nov., a phycosphere bacterium isolated from karlodinium veneficum.</title>
        <authorList>
            <person name="Peng Y."/>
            <person name="Jiang L."/>
            <person name="Lee J."/>
        </authorList>
    </citation>
    <scope>NUCLEOTIDE SEQUENCE</scope>
    <source>
        <strain evidence="12 13">N5</strain>
    </source>
</reference>
<name>A0A975YI34_9RHOB</name>
<feature type="transmembrane region" description="Helical" evidence="9">
    <location>
        <begin position="190"/>
        <end position="212"/>
    </location>
</feature>
<keyword evidence="3" id="KW-0050">Antiport</keyword>
<keyword evidence="8 9" id="KW-0472">Membrane</keyword>
<gene>
    <name evidence="11" type="ORF">KUL25_14375</name>
    <name evidence="12" type="ORF">KUL25_14380</name>
</gene>
<dbReference type="PANTHER" id="PTHR32507">
    <property type="entry name" value="NA(+)/H(+) ANTIPORTER 1"/>
    <property type="match status" value="1"/>
</dbReference>
<keyword evidence="5 9" id="KW-0812">Transmembrane</keyword>
<dbReference type="Proteomes" id="UP000693972">
    <property type="component" value="Unassembled WGS sequence"/>
</dbReference>
<evidence type="ECO:0000256" key="7">
    <source>
        <dbReference type="ARBA" id="ARBA00023065"/>
    </source>
</evidence>
<evidence type="ECO:0000256" key="2">
    <source>
        <dbReference type="ARBA" id="ARBA00022448"/>
    </source>
</evidence>